<sequence>MISPVQLRHDIWKTGEFRKNNDRSWDQAIFDVMNSDLLLRRSCVTIVGIIDGFQTWSPENWTTVLLTSETTEISMKLYEDPEQAVDREVIVTFSGIIDRSTRAVIHHWDILADYFEKLLSESDTLLEPELHDLLWMEIESDITAVISQLDGFMGFSQNSLLKNYFPLPEGKISTEQEKIVKTVLGVLKEDLTRLQSRFSDQRELTKDLQDGLFNASAVMESRASTRLGENVRLLTFVSIFFLPLSFTMSIWSINDSALTHINIMVGVAIVLGMITYFVVFNVDNIVFLSNQIIKKLKAGTIEHMTNNGDIVLKQRGDGLTEPALANEQNATPSSWRIPQYNLNMAPQTTDWAVEIARGRMATTKDEYEEMNNQMSRMGLKGAYNPTNVYPGSRFTPSSKPTPEEVREKARLSSQKILSNWNTLRTIVQLHADTLEKRWMKKSRKKQREMLLEAWPNMSTTHRPDYEAFRQECTGRILMGLSKFQEAYKWPYINLQDLSSKSLVIFITSRGRNPPSAFARADLNATHLGTVAHFIPEPAFLPFHTLFLDGDKVETYGRLVSWEEDSTAADLMFTERQFSPGDGLKAFELQEKIYPFLIRCCELILHDFTRSGALLDANIPTVITPDSIIAPEPTASAVTEILPSLATISAEAPYRLPASIDFERLREIFAARLSAAEDYLFELREDPGFFADTINDWSEHRNDALLDTNGNPHPTGPHTQDFWGRVVRNIIGDGYSSYETWFLLHRQAALLCTLMEKYKDEISYNKQLPKEYLIAILKLRELLKISAEAPINYLQNIQSSPPLRHHFTRAPQALGHKLTVDLQNNHQEEVLRITMKDFVFNKDYLEYMDSVLKGIVQYCMLGDGKFKYPVNKKRTKQNTEQMILAEKNLDFFWERFDANWKKLTRKNIDACFGGHPPRKRGEIQRTSLWVEPLQIKATAQSQKASSTQEWAHDEEINKVKTKSKKAKSKTRGSTQPLTQPETQPDAQPENPEPQPNVEQSKVKIPHHLMRVFNTLFFQPGQNNTPGDVPWVEFLKAMVEMGFAAQKLYGSVWQFTPVSKEAAVKTGAEKSIQFHEPHPGVKINFVVARRMGRRLMRSFGWWGGMFEE</sequence>
<dbReference type="PANTHER" id="PTHR40788">
    <property type="entry name" value="CLR5 DOMAIN-CONTAINING PROTEIN-RELATED"/>
    <property type="match status" value="1"/>
</dbReference>
<gene>
    <name evidence="3" type="ORF">BPAE_0045g00040</name>
</gene>
<keyword evidence="2" id="KW-1133">Transmembrane helix</keyword>
<evidence type="ECO:0000313" key="4">
    <source>
        <dbReference type="Proteomes" id="UP000297910"/>
    </source>
</evidence>
<feature type="compositionally biased region" description="Polar residues" evidence="1">
    <location>
        <begin position="974"/>
        <end position="984"/>
    </location>
</feature>
<feature type="compositionally biased region" description="Basic residues" evidence="1">
    <location>
        <begin position="958"/>
        <end position="969"/>
    </location>
</feature>
<keyword evidence="2" id="KW-0812">Transmembrane</keyword>
<dbReference type="EMBL" id="PQXI01000045">
    <property type="protein sequence ID" value="TGO27207.1"/>
    <property type="molecule type" value="Genomic_DNA"/>
</dbReference>
<feature type="compositionally biased region" description="Polar residues" evidence="1">
    <location>
        <begin position="939"/>
        <end position="948"/>
    </location>
</feature>
<reference evidence="3 4" key="1">
    <citation type="submission" date="2017-12" db="EMBL/GenBank/DDBJ databases">
        <title>Comparative genomics of Botrytis spp.</title>
        <authorList>
            <person name="Valero-Jimenez C.A."/>
            <person name="Tapia P."/>
            <person name="Veloso J."/>
            <person name="Silva-Moreno E."/>
            <person name="Staats M."/>
            <person name="Valdes J.H."/>
            <person name="Van Kan J.A.L."/>
        </authorList>
    </citation>
    <scope>NUCLEOTIDE SEQUENCE [LARGE SCALE GENOMIC DNA]</scope>
    <source>
        <strain evidence="3 4">Bp0003</strain>
    </source>
</reference>
<organism evidence="3 4">
    <name type="scientific">Botrytis paeoniae</name>
    <dbReference type="NCBI Taxonomy" id="278948"/>
    <lineage>
        <taxon>Eukaryota</taxon>
        <taxon>Fungi</taxon>
        <taxon>Dikarya</taxon>
        <taxon>Ascomycota</taxon>
        <taxon>Pezizomycotina</taxon>
        <taxon>Leotiomycetes</taxon>
        <taxon>Helotiales</taxon>
        <taxon>Sclerotiniaceae</taxon>
        <taxon>Botrytis</taxon>
    </lineage>
</organism>
<protein>
    <submittedName>
        <fullName evidence="3">Uncharacterized protein</fullName>
    </submittedName>
</protein>
<dbReference type="Gene3D" id="1.20.58.340">
    <property type="entry name" value="Magnesium transport protein CorA, transmembrane region"/>
    <property type="match status" value="1"/>
</dbReference>
<accession>A0A4Z1FZH6</accession>
<dbReference type="PANTHER" id="PTHR40788:SF2">
    <property type="entry name" value="CLR5 DOMAIN-CONTAINING PROTEIN"/>
    <property type="match status" value="1"/>
</dbReference>
<dbReference type="GO" id="GO:0016020">
    <property type="term" value="C:membrane"/>
    <property type="evidence" value="ECO:0007669"/>
    <property type="project" value="InterPro"/>
</dbReference>
<comment type="caution">
    <text evidence="3">The sequence shown here is derived from an EMBL/GenBank/DDBJ whole genome shotgun (WGS) entry which is preliminary data.</text>
</comment>
<evidence type="ECO:0000256" key="2">
    <source>
        <dbReference type="SAM" id="Phobius"/>
    </source>
</evidence>
<name>A0A4Z1FZH6_9HELO</name>
<feature type="region of interest" description="Disordered" evidence="1">
    <location>
        <begin position="939"/>
        <end position="997"/>
    </location>
</feature>
<dbReference type="GO" id="GO:0046873">
    <property type="term" value="F:metal ion transmembrane transporter activity"/>
    <property type="evidence" value="ECO:0007669"/>
    <property type="project" value="InterPro"/>
</dbReference>
<proteinExistence type="predicted"/>
<dbReference type="AlphaFoldDB" id="A0A4Z1FZH6"/>
<feature type="transmembrane region" description="Helical" evidence="2">
    <location>
        <begin position="231"/>
        <end position="251"/>
    </location>
</feature>
<dbReference type="Pfam" id="PF01544">
    <property type="entry name" value="CorA"/>
    <property type="match status" value="1"/>
</dbReference>
<evidence type="ECO:0000313" key="3">
    <source>
        <dbReference type="EMBL" id="TGO27207.1"/>
    </source>
</evidence>
<dbReference type="InterPro" id="IPR002523">
    <property type="entry name" value="MgTranspt_CorA/ZnTranspt_ZntB"/>
</dbReference>
<dbReference type="Proteomes" id="UP000297910">
    <property type="component" value="Unassembled WGS sequence"/>
</dbReference>
<keyword evidence="4" id="KW-1185">Reference proteome</keyword>
<feature type="transmembrane region" description="Helical" evidence="2">
    <location>
        <begin position="263"/>
        <end position="287"/>
    </location>
</feature>
<evidence type="ECO:0000256" key="1">
    <source>
        <dbReference type="SAM" id="MobiDB-lite"/>
    </source>
</evidence>
<keyword evidence="2" id="KW-0472">Membrane</keyword>